<organism evidence="2 3">
    <name type="scientific">Zostera marina</name>
    <name type="common">Eelgrass</name>
    <dbReference type="NCBI Taxonomy" id="29655"/>
    <lineage>
        <taxon>Eukaryota</taxon>
        <taxon>Viridiplantae</taxon>
        <taxon>Streptophyta</taxon>
        <taxon>Embryophyta</taxon>
        <taxon>Tracheophyta</taxon>
        <taxon>Spermatophyta</taxon>
        <taxon>Magnoliopsida</taxon>
        <taxon>Liliopsida</taxon>
        <taxon>Zosteraceae</taxon>
        <taxon>Zostera</taxon>
    </lineage>
</organism>
<keyword evidence="3" id="KW-1185">Reference proteome</keyword>
<dbReference type="Pfam" id="PF05678">
    <property type="entry name" value="VQ"/>
    <property type="match status" value="1"/>
</dbReference>
<evidence type="ECO:0000313" key="2">
    <source>
        <dbReference type="EMBL" id="KMZ65403.1"/>
    </source>
</evidence>
<dbReference type="InterPro" id="IPR008889">
    <property type="entry name" value="VQ"/>
</dbReference>
<feature type="domain" description="VQ" evidence="1">
    <location>
        <begin position="46"/>
        <end position="67"/>
    </location>
</feature>
<accession>A0A0K9P8L9</accession>
<dbReference type="OrthoDB" id="693437at2759"/>
<gene>
    <name evidence="2" type="ORF">ZOSMA_320G00020</name>
</gene>
<dbReference type="GO" id="GO:0005634">
    <property type="term" value="C:nucleus"/>
    <property type="evidence" value="ECO:0000318"/>
    <property type="project" value="GO_Central"/>
</dbReference>
<comment type="caution">
    <text evidence="2">The sequence shown here is derived from an EMBL/GenBank/DDBJ whole genome shotgun (WGS) entry which is preliminary data.</text>
</comment>
<evidence type="ECO:0000313" key="3">
    <source>
        <dbReference type="Proteomes" id="UP000036987"/>
    </source>
</evidence>
<reference evidence="3" key="1">
    <citation type="journal article" date="2016" name="Nature">
        <title>The genome of the seagrass Zostera marina reveals angiosperm adaptation to the sea.</title>
        <authorList>
            <person name="Olsen J.L."/>
            <person name="Rouze P."/>
            <person name="Verhelst B."/>
            <person name="Lin Y.-C."/>
            <person name="Bayer T."/>
            <person name="Collen J."/>
            <person name="Dattolo E."/>
            <person name="De Paoli E."/>
            <person name="Dittami S."/>
            <person name="Maumus F."/>
            <person name="Michel G."/>
            <person name="Kersting A."/>
            <person name="Lauritano C."/>
            <person name="Lohaus R."/>
            <person name="Toepel M."/>
            <person name="Tonon T."/>
            <person name="Vanneste K."/>
            <person name="Amirebrahimi M."/>
            <person name="Brakel J."/>
            <person name="Bostroem C."/>
            <person name="Chovatia M."/>
            <person name="Grimwood J."/>
            <person name="Jenkins J.W."/>
            <person name="Jueterbock A."/>
            <person name="Mraz A."/>
            <person name="Stam W.T."/>
            <person name="Tice H."/>
            <person name="Bornberg-Bauer E."/>
            <person name="Green P.J."/>
            <person name="Pearson G.A."/>
            <person name="Procaccini G."/>
            <person name="Duarte C.M."/>
            <person name="Schmutz J."/>
            <person name="Reusch T.B.H."/>
            <person name="Van de Peer Y."/>
        </authorList>
    </citation>
    <scope>NUCLEOTIDE SEQUENCE [LARGE SCALE GENOMIC DNA]</scope>
    <source>
        <strain evidence="3">cv. Finnish</strain>
    </source>
</reference>
<evidence type="ECO:0000259" key="1">
    <source>
        <dbReference type="Pfam" id="PF05678"/>
    </source>
</evidence>
<dbReference type="InterPro" id="IPR039607">
    <property type="entry name" value="VQ_8/17/18/20/21/25"/>
</dbReference>
<dbReference type="EMBL" id="LFYR01001035">
    <property type="protein sequence ID" value="KMZ65403.1"/>
    <property type="molecule type" value="Genomic_DNA"/>
</dbReference>
<sequence length="133" mass="14862">MEKIKRSSSKGKIALPPHTITMVAKEEDLEEEKVGRLKTRIVHVVAPEVIKTDPANFREVVQKLTGKKRKIVCRKDSESDGWVNMKMAAGKEDEEGSKVRGKLADLDLFVQGLIQCPTLPLDPTCTYTQSDLN</sequence>
<dbReference type="Proteomes" id="UP000036987">
    <property type="component" value="Unassembled WGS sequence"/>
</dbReference>
<proteinExistence type="predicted"/>
<dbReference type="AlphaFoldDB" id="A0A0K9P8L9"/>
<protein>
    <submittedName>
        <fullName evidence="2">VQ motif-containing protein</fullName>
    </submittedName>
</protein>
<dbReference type="PANTHER" id="PTHR33143">
    <property type="entry name" value="F16F4.1 PROTEIN-RELATED"/>
    <property type="match status" value="1"/>
</dbReference>
<dbReference type="PANTHER" id="PTHR33143:SF77">
    <property type="entry name" value="(WILD MALAYSIAN BANANA) HYPOTHETICAL PROTEIN"/>
    <property type="match status" value="1"/>
</dbReference>
<name>A0A0K9P8L9_ZOSMR</name>